<protein>
    <submittedName>
        <fullName evidence="2">Conjugate transposon protein</fullName>
    </submittedName>
</protein>
<sequence>MKKIIHKVIIGVYFMGMILLLIACNTQLDIQQQYPFTLSAMPVQKSIVIDETAEIRMKIIRDGHFEETEYYIRYYQPDGTGDLKLEDGTVLLPNDLYKLTEGVFRLYYTSKSTDQQKIDIYVEDNFGQTEQISFNFNNKKEEK</sequence>
<evidence type="ECO:0000313" key="3">
    <source>
        <dbReference type="Proteomes" id="UP000018439"/>
    </source>
</evidence>
<keyword evidence="1" id="KW-0472">Membrane</keyword>
<dbReference type="Proteomes" id="UP000018439">
    <property type="component" value="Chromosome"/>
</dbReference>
<dbReference type="STRING" id="679937.Bcop_2119"/>
<accession>F3ZTC2</accession>
<evidence type="ECO:0000256" key="1">
    <source>
        <dbReference type="SAM" id="Phobius"/>
    </source>
</evidence>
<dbReference type="HOGENOM" id="CLU_134879_0_0_10"/>
<feature type="transmembrane region" description="Helical" evidence="1">
    <location>
        <begin position="7"/>
        <end position="28"/>
    </location>
</feature>
<dbReference type="eggNOG" id="ENOG5032UH2">
    <property type="taxonomic scope" value="Bacteria"/>
</dbReference>
<proteinExistence type="predicted"/>
<keyword evidence="1" id="KW-1133">Transmembrane helix</keyword>
<dbReference type="EMBL" id="CM001167">
    <property type="protein sequence ID" value="EGJ72290.1"/>
    <property type="molecule type" value="Genomic_DNA"/>
</dbReference>
<dbReference type="Pfam" id="PF12988">
    <property type="entry name" value="TraQ_transposon"/>
    <property type="match status" value="1"/>
</dbReference>
<name>F3ZTC2_9BACE</name>
<keyword evidence="1" id="KW-0812">Transmembrane</keyword>
<dbReference type="Gene3D" id="2.60.40.2410">
    <property type="entry name" value="Uncharacterised protein PF12988, DUF3872"/>
    <property type="match status" value="1"/>
</dbReference>
<organism evidence="2 3">
    <name type="scientific">Bacteroides coprosuis DSM 18011</name>
    <dbReference type="NCBI Taxonomy" id="679937"/>
    <lineage>
        <taxon>Bacteria</taxon>
        <taxon>Pseudomonadati</taxon>
        <taxon>Bacteroidota</taxon>
        <taxon>Bacteroidia</taxon>
        <taxon>Bacteroidales</taxon>
        <taxon>Bacteroidaceae</taxon>
        <taxon>Bacteroides</taxon>
    </lineage>
</organism>
<keyword evidence="3" id="KW-1185">Reference proteome</keyword>
<dbReference type="PROSITE" id="PS51257">
    <property type="entry name" value="PROKAR_LIPOPROTEIN"/>
    <property type="match status" value="1"/>
</dbReference>
<dbReference type="AlphaFoldDB" id="F3ZTC2"/>
<gene>
    <name evidence="2" type="ORF">Bcop_2119</name>
</gene>
<dbReference type="InterPro" id="IPR038707">
    <property type="entry name" value="TraQ_sf"/>
</dbReference>
<evidence type="ECO:0000313" key="2">
    <source>
        <dbReference type="EMBL" id="EGJ72290.1"/>
    </source>
</evidence>
<dbReference type="InterPro" id="IPR024355">
    <property type="entry name" value="TraQ_bacteroidetes"/>
</dbReference>
<reference evidence="2 3" key="1">
    <citation type="journal article" date="2011" name="Stand. Genomic Sci.">
        <title>Non-contiguous finished genome sequence of Bacteroides coprosuis type strain (PC139).</title>
        <authorList>
            <person name="Land M."/>
            <person name="Held B."/>
            <person name="Gronow S."/>
            <person name="Abt B."/>
            <person name="Lucas S."/>
            <person name="Del Rio T.G."/>
            <person name="Nolan M."/>
            <person name="Tice H."/>
            <person name="Cheng J.F."/>
            <person name="Pitluck S."/>
            <person name="Liolios K."/>
            <person name="Pagani I."/>
            <person name="Ivanova N."/>
            <person name="Mavromatis K."/>
            <person name="Mikhailova N."/>
            <person name="Pati A."/>
            <person name="Tapia R."/>
            <person name="Han C."/>
            <person name="Goodwin L."/>
            <person name="Chen A."/>
            <person name="Palaniappan K."/>
            <person name="Hauser L."/>
            <person name="Brambilla E.M."/>
            <person name="Rohde M."/>
            <person name="Goker M."/>
            <person name="Detter J.C."/>
            <person name="Woyke T."/>
            <person name="Bristow J."/>
            <person name="Eisen J.A."/>
            <person name="Markowitz V."/>
            <person name="Hugenholtz P."/>
            <person name="Kyrpides N.C."/>
            <person name="Klenk H.P."/>
            <person name="Lapidus A."/>
        </authorList>
    </citation>
    <scope>NUCLEOTIDE SEQUENCE [LARGE SCALE GENOMIC DNA]</scope>
    <source>
        <strain evidence="2 3">DSM 18011</strain>
    </source>
</reference>
<dbReference type="OrthoDB" id="669114at2"/>